<dbReference type="Gene3D" id="3.40.50.880">
    <property type="match status" value="1"/>
</dbReference>
<dbReference type="PANTHER" id="PTHR43155">
    <property type="entry name" value="CYCLIC DI-GMP PHOSPHODIESTERASE PA4108-RELATED"/>
    <property type="match status" value="1"/>
</dbReference>
<evidence type="ECO:0000313" key="4">
    <source>
        <dbReference type="Proteomes" id="UP000798046"/>
    </source>
</evidence>
<comment type="caution">
    <text evidence="3">The sequence shown here is derived from an EMBL/GenBank/DDBJ whole genome shotgun (WGS) entry which is preliminary data.</text>
</comment>
<dbReference type="SUPFAM" id="SSF109604">
    <property type="entry name" value="HD-domain/PDEase-like"/>
    <property type="match status" value="1"/>
</dbReference>
<dbReference type="InterPro" id="IPR006287">
    <property type="entry name" value="DJ-1"/>
</dbReference>
<dbReference type="Proteomes" id="UP000798046">
    <property type="component" value="Unassembled WGS sequence"/>
</dbReference>
<gene>
    <name evidence="3" type="ORF">F6V30_12425</name>
</gene>
<evidence type="ECO:0000259" key="1">
    <source>
        <dbReference type="PROSITE" id="PS51831"/>
    </source>
</evidence>
<organism evidence="3 4">
    <name type="scientific">Oryzomonas sagensis</name>
    <dbReference type="NCBI Taxonomy" id="2603857"/>
    <lineage>
        <taxon>Bacteria</taxon>
        <taxon>Pseudomonadati</taxon>
        <taxon>Thermodesulfobacteriota</taxon>
        <taxon>Desulfuromonadia</taxon>
        <taxon>Geobacterales</taxon>
        <taxon>Geobacteraceae</taxon>
        <taxon>Oryzomonas</taxon>
    </lineage>
</organism>
<dbReference type="Pfam" id="PF01965">
    <property type="entry name" value="DJ-1_PfpI"/>
    <property type="match status" value="1"/>
</dbReference>
<proteinExistence type="predicted"/>
<keyword evidence="4" id="KW-1185">Reference proteome</keyword>
<dbReference type="CDD" id="cd03135">
    <property type="entry name" value="GATase1_DJ-1"/>
    <property type="match status" value="1"/>
</dbReference>
<dbReference type="RefSeq" id="WP_151157271.1">
    <property type="nucleotide sequence ID" value="NZ_VZRA01000003.1"/>
</dbReference>
<dbReference type="PROSITE" id="PS51831">
    <property type="entry name" value="HD"/>
    <property type="match status" value="1"/>
</dbReference>
<dbReference type="InterPro" id="IPR006674">
    <property type="entry name" value="HD_domain"/>
</dbReference>
<sequence length="387" mass="42467">MPKVLIPLAEGFEELEAVTIIDVLRRAGIEVVTAGLHPGPVTSTRKVAVIPDTTIDTARVDEFDMIILPGGQPGSDNLNSDIRIDKLLKDFHAAGKLLGAICAAPIVLASAGLLNGRQATSYPAYRERLGGAYYRDKAVVNDGKFITSQGPGTALPFALAVVSRLAGNHASEDVAKAMLVSDAMDDEVWDQRLFNSTIQALVGALELKDTYTQGHAKRVTEYCLCIGSKLKLSEAKLRDLYLGAILHDIGKFGTEDDLLNKPGRLNRREETLIREHPLKGTLFIVGIEGLGHIVPTILHHHERWDGTGYPARLKGEQIPLHARIVSIADAFDAMLSVRSYRPAQEKEAAVRELQEQKGAQFDPFLVDVFIECLNEAPFEIKDFSYYF</sequence>
<dbReference type="CDD" id="cd00077">
    <property type="entry name" value="HDc"/>
    <property type="match status" value="1"/>
</dbReference>
<evidence type="ECO:0000259" key="2">
    <source>
        <dbReference type="PROSITE" id="PS51832"/>
    </source>
</evidence>
<evidence type="ECO:0000313" key="3">
    <source>
        <dbReference type="EMBL" id="KAB0669602.1"/>
    </source>
</evidence>
<feature type="domain" description="HD-GYP" evidence="2">
    <location>
        <begin position="190"/>
        <end position="385"/>
    </location>
</feature>
<dbReference type="SMART" id="SM00471">
    <property type="entry name" value="HDc"/>
    <property type="match status" value="1"/>
</dbReference>
<accession>A0ABQ6TMC8</accession>
<dbReference type="EMBL" id="VZRA01000003">
    <property type="protein sequence ID" value="KAB0669602.1"/>
    <property type="molecule type" value="Genomic_DNA"/>
</dbReference>
<dbReference type="InterPro" id="IPR037522">
    <property type="entry name" value="HD_GYP_dom"/>
</dbReference>
<dbReference type="PROSITE" id="PS51832">
    <property type="entry name" value="HD_GYP"/>
    <property type="match status" value="1"/>
</dbReference>
<dbReference type="InterPro" id="IPR002818">
    <property type="entry name" value="DJ-1/PfpI"/>
</dbReference>
<dbReference type="NCBIfam" id="TIGR01383">
    <property type="entry name" value="not_thiJ"/>
    <property type="match status" value="1"/>
</dbReference>
<feature type="domain" description="HD" evidence="1">
    <location>
        <begin position="212"/>
        <end position="334"/>
    </location>
</feature>
<reference evidence="3 4" key="1">
    <citation type="journal article" date="2020" name="Microorganisms">
        <title>Description of Three Novel Members in the Family Geobacteraceae, Oryzomonas japonicum gen. nov., sp. nov., Oryzomonas sagensis sp. nov., and Oryzomonas ruber sp. nov.</title>
        <authorList>
            <person name="Xu Z."/>
            <person name="Masuda Y."/>
            <person name="Hayakawa C."/>
            <person name="Ushijima N."/>
            <person name="Kawano K."/>
            <person name="Shiratori Y."/>
            <person name="Senoo K."/>
            <person name="Itoh H."/>
        </authorList>
    </citation>
    <scope>NUCLEOTIDE SEQUENCE [LARGE SCALE GENOMIC DNA]</scope>
    <source>
        <strain evidence="3 4">Red100</strain>
    </source>
</reference>
<dbReference type="InterPro" id="IPR003607">
    <property type="entry name" value="HD/PDEase_dom"/>
</dbReference>
<protein>
    <submittedName>
        <fullName evidence="3">HD domain-containing protein</fullName>
    </submittedName>
</protein>
<dbReference type="InterPro" id="IPR029062">
    <property type="entry name" value="Class_I_gatase-like"/>
</dbReference>
<name>A0ABQ6TMC8_9BACT</name>
<dbReference type="Pfam" id="PF13487">
    <property type="entry name" value="HD_5"/>
    <property type="match status" value="1"/>
</dbReference>
<dbReference type="Gene3D" id="1.10.3210.10">
    <property type="entry name" value="Hypothetical protein af1432"/>
    <property type="match status" value="1"/>
</dbReference>
<dbReference type="SUPFAM" id="SSF52317">
    <property type="entry name" value="Class I glutamine amidotransferase-like"/>
    <property type="match status" value="1"/>
</dbReference>